<gene>
    <name evidence="2" type="ORF">PGLA_04730</name>
</gene>
<dbReference type="InterPro" id="IPR054467">
    <property type="entry name" value="YkoP-like_dom"/>
</dbReference>
<sequence>MTILNIVSTVSRTGMQSAWMAWEGLFDQITKIRSVSVTQYGICKLVVRKHLGNSIACDNGYYIHAGDCVGELHLDNRKMLELSRTNGADRTALMTARMLRKSLEQISYAMEHNPELRDVKALTGITLLHRGIIHGLGFEQHPIQSKWIRVWMTFYLRFLLRVLHPVGRQRVKQSSSKLVPMMLMMSRQSLIHRFRKEVQS</sequence>
<evidence type="ECO:0000313" key="3">
    <source>
        <dbReference type="Proteomes" id="UP000076967"/>
    </source>
</evidence>
<organism evidence="2 3">
    <name type="scientific">Paenibacillus glacialis</name>
    <dbReference type="NCBI Taxonomy" id="494026"/>
    <lineage>
        <taxon>Bacteria</taxon>
        <taxon>Bacillati</taxon>
        <taxon>Bacillota</taxon>
        <taxon>Bacilli</taxon>
        <taxon>Bacillales</taxon>
        <taxon>Paenibacillaceae</taxon>
        <taxon>Paenibacillus</taxon>
    </lineage>
</organism>
<name>A0A168MIP6_9BACL</name>
<accession>A0A168MIP6</accession>
<protein>
    <submittedName>
        <fullName evidence="2">Polysaccharide deacetylase</fullName>
    </submittedName>
</protein>
<dbReference type="STRING" id="494026.PGLA_04730"/>
<dbReference type="AlphaFoldDB" id="A0A168MIP6"/>
<proteinExistence type="predicted"/>
<reference evidence="2 3" key="1">
    <citation type="submission" date="2016-03" db="EMBL/GenBank/DDBJ databases">
        <title>Draft genome sequence of Paenibacillus glacialis DSM 22343.</title>
        <authorList>
            <person name="Shin S.-K."/>
            <person name="Yi H."/>
        </authorList>
    </citation>
    <scope>NUCLEOTIDE SEQUENCE [LARGE SCALE GENOMIC DNA]</scope>
    <source>
        <strain evidence="2 3">DSM 22343</strain>
    </source>
</reference>
<dbReference type="RefSeq" id="WP_068529499.1">
    <property type="nucleotide sequence ID" value="NZ_LVJH01000006.1"/>
</dbReference>
<evidence type="ECO:0000259" key="1">
    <source>
        <dbReference type="Pfam" id="PF22790"/>
    </source>
</evidence>
<feature type="domain" description="YkoP-like" evidence="1">
    <location>
        <begin position="13"/>
        <end position="193"/>
    </location>
</feature>
<dbReference type="EMBL" id="LVJH01000006">
    <property type="protein sequence ID" value="OAB44724.1"/>
    <property type="molecule type" value="Genomic_DNA"/>
</dbReference>
<keyword evidence="3" id="KW-1185">Reference proteome</keyword>
<dbReference type="Proteomes" id="UP000076967">
    <property type="component" value="Unassembled WGS sequence"/>
</dbReference>
<comment type="caution">
    <text evidence="2">The sequence shown here is derived from an EMBL/GenBank/DDBJ whole genome shotgun (WGS) entry which is preliminary data.</text>
</comment>
<dbReference type="Pfam" id="PF22790">
    <property type="entry name" value="YkoP"/>
    <property type="match status" value="1"/>
</dbReference>
<evidence type="ECO:0000313" key="2">
    <source>
        <dbReference type="EMBL" id="OAB44724.1"/>
    </source>
</evidence>